<dbReference type="AlphaFoldDB" id="A0A672Q554"/>
<keyword evidence="6" id="KW-0413">Isomerase</keyword>
<keyword evidence="4" id="KW-0677">Repeat</keyword>
<dbReference type="FunFam" id="1.25.40.10:FF:000052">
    <property type="entry name" value="Aryl-hydrocarbon-interacting protein-like 1"/>
    <property type="match status" value="1"/>
</dbReference>
<comment type="function">
    <text evidence="1">May play a positive role in AHR-mediated (aromatic hydrocarbon receptor) signaling, possibly by influencing its receptivity for ligand and/or its nuclear targeting.</text>
</comment>
<organism evidence="9 10">
    <name type="scientific">Sinocyclocheilus grahami</name>
    <name type="common">Dianchi golden-line fish</name>
    <name type="synonym">Barbus grahami</name>
    <dbReference type="NCBI Taxonomy" id="75366"/>
    <lineage>
        <taxon>Eukaryota</taxon>
        <taxon>Metazoa</taxon>
        <taxon>Chordata</taxon>
        <taxon>Craniata</taxon>
        <taxon>Vertebrata</taxon>
        <taxon>Euteleostomi</taxon>
        <taxon>Actinopterygii</taxon>
        <taxon>Neopterygii</taxon>
        <taxon>Teleostei</taxon>
        <taxon>Ostariophysi</taxon>
        <taxon>Cypriniformes</taxon>
        <taxon>Cyprinidae</taxon>
        <taxon>Cyprininae</taxon>
        <taxon>Sinocyclocheilus</taxon>
    </lineage>
</organism>
<dbReference type="PROSITE" id="PS50005">
    <property type="entry name" value="TPR"/>
    <property type="match status" value="1"/>
</dbReference>
<dbReference type="GO" id="GO:0003755">
    <property type="term" value="F:peptidyl-prolyl cis-trans isomerase activity"/>
    <property type="evidence" value="ECO:0007669"/>
    <property type="project" value="UniProtKB-KW"/>
</dbReference>
<evidence type="ECO:0000313" key="9">
    <source>
        <dbReference type="Ensembl" id="ENSSGRP00000070911.1"/>
    </source>
</evidence>
<dbReference type="PANTHER" id="PTHR11242:SF3">
    <property type="entry name" value="AH RECEPTOR-INTERACTING PROTEIN"/>
    <property type="match status" value="1"/>
</dbReference>
<proteinExistence type="predicted"/>
<evidence type="ECO:0000313" key="10">
    <source>
        <dbReference type="Proteomes" id="UP000472262"/>
    </source>
</evidence>
<evidence type="ECO:0000256" key="5">
    <source>
        <dbReference type="ARBA" id="ARBA00022803"/>
    </source>
</evidence>
<keyword evidence="5 7" id="KW-0802">TPR repeat</keyword>
<dbReference type="InterPro" id="IPR046357">
    <property type="entry name" value="PPIase_dom_sf"/>
</dbReference>
<keyword evidence="3" id="KW-0597">Phosphoprotein</keyword>
<dbReference type="InterPro" id="IPR001179">
    <property type="entry name" value="PPIase_FKBP_dom"/>
</dbReference>
<dbReference type="SUPFAM" id="SSF48452">
    <property type="entry name" value="TPR-like"/>
    <property type="match status" value="1"/>
</dbReference>
<evidence type="ECO:0000256" key="6">
    <source>
        <dbReference type="PROSITE-ProRule" id="PRU00277"/>
    </source>
</evidence>
<comment type="subunit">
    <text evidence="2">Interacts with RET in the pituitary gland; this interaction prevents the formation of the AIP-survivin complex.</text>
</comment>
<dbReference type="Pfam" id="PF00254">
    <property type="entry name" value="FKBP_C"/>
    <property type="match status" value="1"/>
</dbReference>
<evidence type="ECO:0000256" key="4">
    <source>
        <dbReference type="ARBA" id="ARBA00022737"/>
    </source>
</evidence>
<reference evidence="9" key="1">
    <citation type="submission" date="2025-08" db="UniProtKB">
        <authorList>
            <consortium name="Ensembl"/>
        </authorList>
    </citation>
    <scope>IDENTIFICATION</scope>
</reference>
<dbReference type="Proteomes" id="UP000472262">
    <property type="component" value="Unassembled WGS sequence"/>
</dbReference>
<evidence type="ECO:0000256" key="7">
    <source>
        <dbReference type="PROSITE-ProRule" id="PRU00339"/>
    </source>
</evidence>
<dbReference type="Ensembl" id="ENSSGRT00000075526.1">
    <property type="protein sequence ID" value="ENSSGRP00000070911.1"/>
    <property type="gene ID" value="ENSSGRG00000036230.1"/>
</dbReference>
<dbReference type="PANTHER" id="PTHR11242">
    <property type="entry name" value="ARYL HYDROCARBON RECEPTOR INTERACTING PROTEIN RELATED"/>
    <property type="match status" value="1"/>
</dbReference>
<gene>
    <name evidence="9" type="primary">aip</name>
</gene>
<comment type="catalytic activity">
    <reaction evidence="6">
        <text>[protein]-peptidylproline (omega=180) = [protein]-peptidylproline (omega=0)</text>
        <dbReference type="Rhea" id="RHEA:16237"/>
        <dbReference type="Rhea" id="RHEA-COMP:10747"/>
        <dbReference type="Rhea" id="RHEA-COMP:10748"/>
        <dbReference type="ChEBI" id="CHEBI:83833"/>
        <dbReference type="ChEBI" id="CHEBI:83834"/>
        <dbReference type="EC" id="5.2.1.8"/>
    </reaction>
</comment>
<dbReference type="PROSITE" id="PS50059">
    <property type="entry name" value="FKBP_PPIASE"/>
    <property type="match status" value="1"/>
</dbReference>
<dbReference type="SUPFAM" id="SSF54534">
    <property type="entry name" value="FKBP-like"/>
    <property type="match status" value="1"/>
</dbReference>
<dbReference type="InterPro" id="IPR019734">
    <property type="entry name" value="TPR_rpt"/>
</dbReference>
<evidence type="ECO:0000256" key="1">
    <source>
        <dbReference type="ARBA" id="ARBA00002518"/>
    </source>
</evidence>
<evidence type="ECO:0000256" key="3">
    <source>
        <dbReference type="ARBA" id="ARBA00022553"/>
    </source>
</evidence>
<dbReference type="Gene3D" id="3.10.50.40">
    <property type="match status" value="1"/>
</dbReference>
<dbReference type="EC" id="5.2.1.8" evidence="6"/>
<feature type="repeat" description="TPR" evidence="7">
    <location>
        <begin position="182"/>
        <end position="215"/>
    </location>
</feature>
<sequence>YCNALLLKVTFPNTVKFHYRTSLCDGTVLDDSRTMGGLSKPMELILGKKFKLPVWEQVVTTMREGELAEFTCDILPPGSYQLEIWAMTDEEKLQVIPQIHEEGNALFKSGDISAASEKYYSAIACLKNLQMKERPGDDHWIKLDLMITPLLLNYCQCKHLLGQYYEVLDHCSSIINKYDDNVKAYFKRGKAHAAVWNEAEARADFAKVIELDPSLETSVAKELRTMEDRIREKQKEEKGRYKNLFNYNSKASATASTVSSVFLSTSPSLKLKTYIHSTVVNELNCQLYLYVTTNK</sequence>
<dbReference type="InterPro" id="IPR011990">
    <property type="entry name" value="TPR-like_helical_dom_sf"/>
</dbReference>
<reference evidence="9" key="2">
    <citation type="submission" date="2025-09" db="UniProtKB">
        <authorList>
            <consortium name="Ensembl"/>
        </authorList>
    </citation>
    <scope>IDENTIFICATION</scope>
</reference>
<protein>
    <recommendedName>
        <fullName evidence="6">peptidylprolyl isomerase</fullName>
        <ecNumber evidence="6">5.2.1.8</ecNumber>
    </recommendedName>
</protein>
<keyword evidence="6" id="KW-0697">Rotamase</keyword>
<name>A0A672Q554_SINGR</name>
<dbReference type="InterPro" id="IPR039663">
    <property type="entry name" value="AIP/AIPL1/TTC9"/>
</dbReference>
<evidence type="ECO:0000259" key="8">
    <source>
        <dbReference type="PROSITE" id="PS50059"/>
    </source>
</evidence>
<accession>A0A672Q554</accession>
<dbReference type="Gene3D" id="1.25.40.10">
    <property type="entry name" value="Tetratricopeptide repeat domain"/>
    <property type="match status" value="1"/>
</dbReference>
<feature type="domain" description="PPIase FKBP-type" evidence="8">
    <location>
        <begin position="12"/>
        <end position="66"/>
    </location>
</feature>
<evidence type="ECO:0000256" key="2">
    <source>
        <dbReference type="ARBA" id="ARBA00011636"/>
    </source>
</evidence>
<keyword evidence="10" id="KW-1185">Reference proteome</keyword>